<evidence type="ECO:0000313" key="13">
    <source>
        <dbReference type="EMBL" id="WCL91588.1"/>
    </source>
</evidence>
<dbReference type="PANTHER" id="PTHR48095">
    <property type="entry name" value="PYRUVATE CARBOXYLASE SUBUNIT A"/>
    <property type="match status" value="1"/>
</dbReference>
<dbReference type="InterPro" id="IPR013815">
    <property type="entry name" value="ATP_grasp_subdomain_1"/>
</dbReference>
<organism evidence="12">
    <name type="scientific">Rhodopseudomonas palustris (strain ATCC BAA-98 / CGA009)</name>
    <dbReference type="NCBI Taxonomy" id="258594"/>
    <lineage>
        <taxon>Bacteria</taxon>
        <taxon>Pseudomonadati</taxon>
        <taxon>Pseudomonadota</taxon>
        <taxon>Alphaproteobacteria</taxon>
        <taxon>Hyphomicrobiales</taxon>
        <taxon>Nitrobacteraceae</taxon>
        <taxon>Rhodopseudomonas</taxon>
    </lineage>
</organism>
<keyword evidence="12" id="KW-0670">Pyruvate</keyword>
<evidence type="ECO:0000256" key="2">
    <source>
        <dbReference type="ARBA" id="ARBA00022598"/>
    </source>
</evidence>
<dbReference type="eggNOG" id="COG4799">
    <property type="taxonomic scope" value="Bacteria"/>
</dbReference>
<evidence type="ECO:0000313" key="14">
    <source>
        <dbReference type="Proteomes" id="UP000001426"/>
    </source>
</evidence>
<dbReference type="EMBL" id="BX572597">
    <property type="protein sequence ID" value="CAE26893.1"/>
    <property type="molecule type" value="Genomic_DNA"/>
</dbReference>
<protein>
    <submittedName>
        <fullName evidence="13">Carboxyl transferase domain-containing protein</fullName>
    </submittedName>
    <submittedName>
        <fullName evidence="12">Pyruvate carboxylase</fullName>
        <ecNumber evidence="12">6.4.1.1</ecNumber>
    </submittedName>
</protein>
<dbReference type="InterPro" id="IPR000089">
    <property type="entry name" value="Biotin_lipoyl"/>
</dbReference>
<evidence type="ECO:0000256" key="7">
    <source>
        <dbReference type="SAM" id="MobiDB-lite"/>
    </source>
</evidence>
<dbReference type="GeneID" id="66892479"/>
<dbReference type="PANTHER" id="PTHR48095:SF5">
    <property type="entry name" value="BLL7292 PROTEIN"/>
    <property type="match status" value="1"/>
</dbReference>
<dbReference type="GO" id="GO:0004736">
    <property type="term" value="F:pyruvate carboxylase activity"/>
    <property type="evidence" value="ECO:0007669"/>
    <property type="project" value="UniProtKB-EC"/>
</dbReference>
<dbReference type="Pfam" id="PF02786">
    <property type="entry name" value="CPSase_L_D2"/>
    <property type="match status" value="1"/>
</dbReference>
<name>Q6N9T6_RHOPA</name>
<dbReference type="HOGENOM" id="CLU_009218_0_0_5"/>
<dbReference type="SUPFAM" id="SSF51230">
    <property type="entry name" value="Single hybrid motif"/>
    <property type="match status" value="1"/>
</dbReference>
<dbReference type="PROSITE" id="PS50968">
    <property type="entry name" value="BIOTINYL_LIPOYL"/>
    <property type="match status" value="1"/>
</dbReference>
<dbReference type="SMART" id="SM00878">
    <property type="entry name" value="Biotin_carb_C"/>
    <property type="match status" value="1"/>
</dbReference>
<dbReference type="InterPro" id="IPR011763">
    <property type="entry name" value="COA_CT_C"/>
</dbReference>
<dbReference type="PROSITE" id="PS50979">
    <property type="entry name" value="BC"/>
    <property type="match status" value="1"/>
</dbReference>
<dbReference type="Gene3D" id="3.40.50.20">
    <property type="match status" value="1"/>
</dbReference>
<proteinExistence type="predicted"/>
<dbReference type="InterPro" id="IPR005482">
    <property type="entry name" value="Biotin_COase_C"/>
</dbReference>
<dbReference type="InterPro" id="IPR011761">
    <property type="entry name" value="ATP-grasp"/>
</dbReference>
<dbReference type="InterPro" id="IPR011054">
    <property type="entry name" value="Rudment_hybrid_motif"/>
</dbReference>
<feature type="domain" description="Lipoyl-binding" evidence="8">
    <location>
        <begin position="488"/>
        <end position="566"/>
    </location>
</feature>
<dbReference type="InterPro" id="IPR016185">
    <property type="entry name" value="PreATP-grasp_dom_sf"/>
</dbReference>
<dbReference type="RefSeq" id="WP_011157013.1">
    <property type="nucleotide sequence ID" value="NZ_CP116810.1"/>
</dbReference>
<feature type="domain" description="ATP-grasp" evidence="9">
    <location>
        <begin position="120"/>
        <end position="323"/>
    </location>
</feature>
<dbReference type="Pfam" id="PF02785">
    <property type="entry name" value="Biotin_carb_C"/>
    <property type="match status" value="1"/>
</dbReference>
<dbReference type="SUPFAM" id="SSF56059">
    <property type="entry name" value="Glutathione synthetase ATP-binding domain-like"/>
    <property type="match status" value="1"/>
</dbReference>
<dbReference type="Pfam" id="PF00289">
    <property type="entry name" value="Biotin_carb_N"/>
    <property type="match status" value="1"/>
</dbReference>
<dbReference type="InterPro" id="IPR029045">
    <property type="entry name" value="ClpP/crotonase-like_dom_sf"/>
</dbReference>
<dbReference type="PROSITE" id="PS50975">
    <property type="entry name" value="ATP_GRASP"/>
    <property type="match status" value="1"/>
</dbReference>
<accession>Q6N9T6</accession>
<evidence type="ECO:0000256" key="3">
    <source>
        <dbReference type="ARBA" id="ARBA00022741"/>
    </source>
</evidence>
<evidence type="ECO:0000256" key="6">
    <source>
        <dbReference type="PROSITE-ProRule" id="PRU00409"/>
    </source>
</evidence>
<dbReference type="PROSITE" id="PS00867">
    <property type="entry name" value="CPSASE_2"/>
    <property type="match status" value="1"/>
</dbReference>
<dbReference type="GO" id="GO:0016740">
    <property type="term" value="F:transferase activity"/>
    <property type="evidence" value="ECO:0007669"/>
    <property type="project" value="UniProtKB-KW"/>
</dbReference>
<gene>
    <name evidence="12" type="ordered locus">RPA1450</name>
    <name evidence="13" type="ORF">TX73_007450</name>
</gene>
<keyword evidence="13" id="KW-0808">Transferase</keyword>
<dbReference type="Gene3D" id="3.30.470.20">
    <property type="entry name" value="ATP-grasp fold, B domain"/>
    <property type="match status" value="1"/>
</dbReference>
<reference evidence="12 14" key="2">
    <citation type="journal article" date="2004" name="Nat. Biotechnol.">
        <title>Complete genome sequence of the metabolically versatile photosynthetic bacterium Rhodopseudomonas palustris.</title>
        <authorList>
            <person name="Larimer F.W."/>
            <person name="Chain P."/>
            <person name="Hauser L."/>
            <person name="Lamerdin J."/>
            <person name="Malfatti S."/>
            <person name="Do L."/>
            <person name="Land M.L."/>
            <person name="Pelletier D.A."/>
            <person name="Beatty J.T."/>
            <person name="Lang A.S."/>
            <person name="Tabita F.R."/>
            <person name="Gibson J.L."/>
            <person name="Hanson T.E."/>
            <person name="Bobst C."/>
            <person name="Torres J.L."/>
            <person name="Peres C."/>
            <person name="Harrison F.H."/>
            <person name="Gibson J."/>
            <person name="Harwood C.S."/>
        </authorList>
    </citation>
    <scope>NUCLEOTIDE SEQUENCE [LARGE SCALE GENOMIC DNA]</scope>
    <source>
        <strain evidence="14">ATCC BAA-98 / CGA009</strain>
        <strain evidence="12">CGA009</strain>
    </source>
</reference>
<dbReference type="GO" id="GO:0046872">
    <property type="term" value="F:metal ion binding"/>
    <property type="evidence" value="ECO:0007669"/>
    <property type="project" value="InterPro"/>
</dbReference>
<dbReference type="SUPFAM" id="SSF51246">
    <property type="entry name" value="Rudiment single hybrid motif"/>
    <property type="match status" value="1"/>
</dbReference>
<dbReference type="Pfam" id="PF01039">
    <property type="entry name" value="Carboxyl_trans"/>
    <property type="match status" value="1"/>
</dbReference>
<dbReference type="eggNOG" id="COG0439">
    <property type="taxonomic scope" value="Bacteria"/>
</dbReference>
<dbReference type="AlphaFoldDB" id="Q6N9T6"/>
<dbReference type="InterPro" id="IPR005479">
    <property type="entry name" value="CPAse_ATP-bd"/>
</dbReference>
<evidence type="ECO:0000256" key="1">
    <source>
        <dbReference type="ARBA" id="ARBA00001953"/>
    </source>
</evidence>
<feature type="domain" description="Biotin carboxylation" evidence="10">
    <location>
        <begin position="2"/>
        <end position="459"/>
    </location>
</feature>
<evidence type="ECO:0000259" key="11">
    <source>
        <dbReference type="PROSITE" id="PS50989"/>
    </source>
</evidence>
<dbReference type="InterPro" id="IPR011764">
    <property type="entry name" value="Biotin_carboxylation_dom"/>
</dbReference>
<keyword evidence="3 6" id="KW-0547">Nucleotide-binding</keyword>
<feature type="region of interest" description="Disordered" evidence="7">
    <location>
        <begin position="599"/>
        <end position="620"/>
    </location>
</feature>
<dbReference type="Proteomes" id="UP000001426">
    <property type="component" value="Chromosome"/>
</dbReference>
<dbReference type="InterPro" id="IPR011053">
    <property type="entry name" value="Single_hybrid_motif"/>
</dbReference>
<comment type="cofactor">
    <cofactor evidence="1">
        <name>biotin</name>
        <dbReference type="ChEBI" id="CHEBI:57586"/>
    </cofactor>
</comment>
<evidence type="ECO:0000256" key="5">
    <source>
        <dbReference type="ARBA" id="ARBA00023267"/>
    </source>
</evidence>
<evidence type="ECO:0000313" key="12">
    <source>
        <dbReference type="EMBL" id="CAE26893.1"/>
    </source>
</evidence>
<evidence type="ECO:0000256" key="4">
    <source>
        <dbReference type="ARBA" id="ARBA00022840"/>
    </source>
</evidence>
<keyword evidence="2 12" id="KW-0436">Ligase</keyword>
<feature type="domain" description="CoA carboxyltransferase C-terminal" evidence="11">
    <location>
        <begin position="846"/>
        <end position="1085"/>
    </location>
</feature>
<dbReference type="CDD" id="cd06850">
    <property type="entry name" value="biotinyl_domain"/>
    <property type="match status" value="1"/>
</dbReference>
<evidence type="ECO:0000259" key="9">
    <source>
        <dbReference type="PROSITE" id="PS50975"/>
    </source>
</evidence>
<keyword evidence="5" id="KW-0092">Biotin</keyword>
<dbReference type="InterPro" id="IPR034733">
    <property type="entry name" value="AcCoA_carboxyl_beta"/>
</dbReference>
<keyword evidence="4 6" id="KW-0067">ATP-binding</keyword>
<keyword evidence="14" id="KW-1185">Reference proteome</keyword>
<dbReference type="Gene3D" id="3.30.1490.20">
    <property type="entry name" value="ATP-grasp fold, A domain"/>
    <property type="match status" value="1"/>
</dbReference>
<dbReference type="SUPFAM" id="SSF52096">
    <property type="entry name" value="ClpP/crotonase"/>
    <property type="match status" value="2"/>
</dbReference>
<dbReference type="Pfam" id="PF00364">
    <property type="entry name" value="Biotin_lipoyl"/>
    <property type="match status" value="1"/>
</dbReference>
<dbReference type="InterPro" id="IPR005481">
    <property type="entry name" value="BC-like_N"/>
</dbReference>
<dbReference type="EC" id="6.4.1.1" evidence="12"/>
<sequence>MPFRKLLIANRGEIAIRIARAAAESGLTTVAIHPADDAASLHVRIADHAEQIPGRGARAYLDIEAVIVAAKAAGCDALHPGYGFLSENADLARRCAEEGITFIGPSPEALRLFGDKVAAKELAKRCGVPIIAGTIGPSTLEEVQAFFASLGDKPAVMIKAMAGGGGRGMRVVERAEELADAYARCQSEAKAAFGYEGVYAERLIRNARHIEVQIIGDRHGNVSQLWERECTIQRRNQKLIEIAPSPSLSEGLRSRIVDAAKTLAAAANYDSLGTFEFLVDSEAGEGDGAFAFIEANPRLQVEHTVTEEVLSVDLVRSQLAVAGGAMLTALGLDQASVPRPRGFAIQLRVNMETMDAKGATKPTGGTLAIFEPPSGPGVRVDTFGYAGYTTSAAYDSLLAKVIVHGRGDWAEAVAKASRALREFRAGGVVTNIPLLQAILAHNDFKANRVSTSFIDRHVADLVEAAQQFDQPLIATDGADNRSSAAAAASKEPVPEGAVAIAAPLQGTVVAITVAEGDVVRPGQQLAVIESMKMEHLVAAEQGGRIRRIVATDGVTLMQGEPILYFEPQEVEGDHVVAEQDVDLDAIRPDLAEMLARQANTLDENRPDSVGRRRKTNQRTARENVAQLVDEGSFMEYGSLAIAAQRRRRPLDDLIKNTPADGLVTGVATVNAKQFGEHAARCMVIAYDYTVLAGTQGHMNHKKIDRMLTLVEQWRMPLVFYAEGGGGRPGDTDRLGMTGLDGPSFVQFAKLSGLVPVVGIVSGYCFAGNAAMLGCCDVIIATQNASIGMGGPAMIEGGGLGVYHPAEVGPVSFQSPNGVVDILVQDEEEATRVAQKYLSYFQGAVAEWKAPDQRLLRQAIPENRLRVYDIRSVIDLIADEESVLELRRDFGVGMITAFIRIEGKPFGLIANNPKHLGGAIDADAGDKAARFLQLCDAFDIPIVSLCDTPGFMVGPEAEKTAIVRHVARMFVTGASLTVPLFGIVLRKGYGLGAQSMIGGGFHASFFTAAWPTGEFGGMGLEGYVRLGFRKEMEAIADPAEREAYYKNKVAELYANGKAVSIASVFEIDNVIDPAETRRWVMAGLRSVPTPPARTERKRPCIDTW</sequence>
<evidence type="ECO:0000259" key="10">
    <source>
        <dbReference type="PROSITE" id="PS50979"/>
    </source>
</evidence>
<reference evidence="13" key="3">
    <citation type="submission" date="2022-12" db="EMBL/GenBank/DDBJ databases">
        <title>Complete genome sequence of Rhodopseudomonas palustris CGA0092 and corrections to the R. palustris CGA009 genome sequence.</title>
        <authorList>
            <person name="Mazny B.R."/>
            <person name="Sheff O.F."/>
            <person name="LaSarre B."/>
            <person name="McKinlay A."/>
            <person name="McKinlay J.B."/>
        </authorList>
    </citation>
    <scope>NUCLEOTIDE SEQUENCE</scope>
    <source>
        <strain evidence="13">CGA009</strain>
    </source>
</reference>
<dbReference type="KEGG" id="rpa:TX73_007450"/>
<dbReference type="Gene3D" id="2.40.50.100">
    <property type="match status" value="1"/>
</dbReference>
<dbReference type="InterPro" id="IPR051602">
    <property type="entry name" value="ACC_Biotin_Carboxylase"/>
</dbReference>
<dbReference type="PhylomeDB" id="Q6N9T6"/>
<dbReference type="GO" id="GO:0005524">
    <property type="term" value="F:ATP binding"/>
    <property type="evidence" value="ECO:0007669"/>
    <property type="project" value="UniProtKB-UniRule"/>
</dbReference>
<dbReference type="SUPFAM" id="SSF52440">
    <property type="entry name" value="PreATP-grasp domain"/>
    <property type="match status" value="1"/>
</dbReference>
<dbReference type="STRING" id="258594.RPA1450"/>
<reference evidence="13" key="1">
    <citation type="submission" date="2003-07" db="EMBL/GenBank/DDBJ databases">
        <authorList>
            <consortium name="Rhodopseudomonas genome consortium"/>
            <person name="Larimer F."/>
            <person name="Harwood C."/>
        </authorList>
    </citation>
    <scope>NUCLEOTIDE SEQUENCE</scope>
    <source>
        <strain evidence="13">CGA009</strain>
    </source>
</reference>
<dbReference type="Gene3D" id="3.90.226.10">
    <property type="entry name" value="2-enoyl-CoA Hydratase, Chain A, domain 1"/>
    <property type="match status" value="2"/>
</dbReference>
<evidence type="ECO:0000259" key="8">
    <source>
        <dbReference type="PROSITE" id="PS50968"/>
    </source>
</evidence>
<dbReference type="PROSITE" id="PS50989">
    <property type="entry name" value="COA_CT_CTER"/>
    <property type="match status" value="1"/>
</dbReference>
<dbReference type="EMBL" id="CP116810">
    <property type="protein sequence ID" value="WCL91588.1"/>
    <property type="molecule type" value="Genomic_DNA"/>
</dbReference>